<name>A0ABD5NUX3_9EURY</name>
<protein>
    <recommendedName>
        <fullName evidence="4">Zinc permease</fullName>
    </recommendedName>
</protein>
<dbReference type="AlphaFoldDB" id="A0ABD5NUX3"/>
<evidence type="ECO:0008006" key="4">
    <source>
        <dbReference type="Google" id="ProtNLM"/>
    </source>
</evidence>
<feature type="transmembrane region" description="Helical" evidence="1">
    <location>
        <begin position="121"/>
        <end position="140"/>
    </location>
</feature>
<keyword evidence="1" id="KW-0472">Membrane</keyword>
<proteinExistence type="predicted"/>
<organism evidence="2 3">
    <name type="scientific">Natribaculum luteum</name>
    <dbReference type="NCBI Taxonomy" id="1586232"/>
    <lineage>
        <taxon>Archaea</taxon>
        <taxon>Methanobacteriati</taxon>
        <taxon>Methanobacteriota</taxon>
        <taxon>Stenosarchaea group</taxon>
        <taxon>Halobacteria</taxon>
        <taxon>Halobacteriales</taxon>
        <taxon>Natrialbaceae</taxon>
        <taxon>Natribaculum</taxon>
    </lineage>
</organism>
<evidence type="ECO:0000313" key="2">
    <source>
        <dbReference type="EMBL" id="MFC4245773.1"/>
    </source>
</evidence>
<dbReference type="GeneID" id="71855274"/>
<evidence type="ECO:0000313" key="3">
    <source>
        <dbReference type="Proteomes" id="UP001595821"/>
    </source>
</evidence>
<keyword evidence="1" id="KW-1133">Transmembrane helix</keyword>
<keyword evidence="1" id="KW-0812">Transmembrane</keyword>
<feature type="transmembrane region" description="Helical" evidence="1">
    <location>
        <begin position="203"/>
        <end position="221"/>
    </location>
</feature>
<dbReference type="Proteomes" id="UP001595821">
    <property type="component" value="Unassembled WGS sequence"/>
</dbReference>
<dbReference type="RefSeq" id="WP_246968983.1">
    <property type="nucleotide sequence ID" value="NZ_CP095397.1"/>
</dbReference>
<gene>
    <name evidence="2" type="ORF">ACFOZ7_01935</name>
</gene>
<accession>A0ABD5NUX3</accession>
<feature type="transmembrane region" description="Helical" evidence="1">
    <location>
        <begin position="79"/>
        <end position="100"/>
    </location>
</feature>
<evidence type="ECO:0000256" key="1">
    <source>
        <dbReference type="SAM" id="Phobius"/>
    </source>
</evidence>
<feature type="transmembrane region" description="Helical" evidence="1">
    <location>
        <begin position="179"/>
        <end position="197"/>
    </location>
</feature>
<dbReference type="EMBL" id="JBHSDJ010000003">
    <property type="protein sequence ID" value="MFC4245773.1"/>
    <property type="molecule type" value="Genomic_DNA"/>
</dbReference>
<sequence length="250" mass="26315">MDLTTLSVLPAVLATCLAGVHAFAGRASRLGEVPRSQWLSVAGGAAVAYVFVHLLPEVGEAARTVVETLAVPVTLLERHVYVVALVGFVTFYGLERYAAVASGRKGAGGRRIDAGSERTRFWIHVGSFAVYNALIGYLLVHREAPGALGLVLYATAMGLHMLVNDYGLRGHYGDAYHRVGRWLLAGSVLVGTAVGYLTVVHEAAIALALSFLAGGVVLNVIKEELPAERESRFGAFAAGAGSYAALLLVV</sequence>
<reference evidence="2 3" key="1">
    <citation type="journal article" date="2014" name="Int. J. Syst. Evol. Microbiol.">
        <title>Complete genome sequence of Corynebacterium casei LMG S-19264T (=DSM 44701T), isolated from a smear-ripened cheese.</title>
        <authorList>
            <consortium name="US DOE Joint Genome Institute (JGI-PGF)"/>
            <person name="Walter F."/>
            <person name="Albersmeier A."/>
            <person name="Kalinowski J."/>
            <person name="Ruckert C."/>
        </authorList>
    </citation>
    <scope>NUCLEOTIDE SEQUENCE [LARGE SCALE GENOMIC DNA]</scope>
    <source>
        <strain evidence="2 3">IBRC-M 10912</strain>
    </source>
</reference>
<feature type="transmembrane region" description="Helical" evidence="1">
    <location>
        <begin position="146"/>
        <end position="167"/>
    </location>
</feature>
<comment type="caution">
    <text evidence="2">The sequence shown here is derived from an EMBL/GenBank/DDBJ whole genome shotgun (WGS) entry which is preliminary data.</text>
</comment>